<evidence type="ECO:0000259" key="1">
    <source>
        <dbReference type="Pfam" id="PF12680"/>
    </source>
</evidence>
<dbReference type="RefSeq" id="WP_024105553.1">
    <property type="nucleotide sequence ID" value="NZ_CP031560.1"/>
</dbReference>
<dbReference type="GeneID" id="49321702"/>
<dbReference type="PANTHER" id="PTHR41252">
    <property type="entry name" value="BLR2505 PROTEIN"/>
    <property type="match status" value="1"/>
</dbReference>
<dbReference type="Proteomes" id="UP000245055">
    <property type="component" value="Unassembled WGS sequence"/>
</dbReference>
<dbReference type="SUPFAM" id="SSF54427">
    <property type="entry name" value="NTF2-like"/>
    <property type="match status" value="1"/>
</dbReference>
<proteinExistence type="predicted"/>
<sequence length="170" mass="19270">MKTNLDIIRATYEGTSEENGKQLLSVLAPEAVWIEAAGFPYAGTYVGPQQIVDGVFYRLATEWEGYRAQVHTYLADGDRVAAFGVYSGTYRATGKAMTATFAHLYQLRAGQIIRMEQARWCVRRWKQPERRRQIRGAVNLNIQPLTRRGIGIAPRYWYRGMLSIRPPAAA</sequence>
<organism evidence="2 3">
    <name type="scientific">Dickeya dianthicola</name>
    <dbReference type="NCBI Taxonomy" id="204039"/>
    <lineage>
        <taxon>Bacteria</taxon>
        <taxon>Pseudomonadati</taxon>
        <taxon>Pseudomonadota</taxon>
        <taxon>Gammaproteobacteria</taxon>
        <taxon>Enterobacterales</taxon>
        <taxon>Pectobacteriaceae</taxon>
        <taxon>Dickeya</taxon>
    </lineage>
</organism>
<dbReference type="Pfam" id="PF12680">
    <property type="entry name" value="SnoaL_2"/>
    <property type="match status" value="1"/>
</dbReference>
<dbReference type="InterPro" id="IPR032710">
    <property type="entry name" value="NTF2-like_dom_sf"/>
</dbReference>
<reference evidence="2 3" key="1">
    <citation type="submission" date="2018-05" db="EMBL/GenBank/DDBJ databases">
        <title>Genomic diversity of pathogens causing Blackleg of Potato in Pakistan.</title>
        <authorList>
            <person name="Sarfraz S."/>
            <person name="Riaz K."/>
            <person name="Oulghazi S."/>
            <person name="Cigna J."/>
            <person name="Sahi S.T."/>
            <person name="Khan S.H."/>
            <person name="Hameed A."/>
            <person name="Faure D."/>
        </authorList>
    </citation>
    <scope>NUCLEOTIDE SEQUENCE [LARGE SCALE GENOMIC DNA]</scope>
    <source>
        <strain evidence="2 3">SS70</strain>
    </source>
</reference>
<dbReference type="AlphaFoldDB" id="A0AAP2D049"/>
<comment type="caution">
    <text evidence="2">The sequence shown here is derived from an EMBL/GenBank/DDBJ whole genome shotgun (WGS) entry which is preliminary data.</text>
</comment>
<dbReference type="EMBL" id="QESZ01000029">
    <property type="protein sequence ID" value="PWD70382.1"/>
    <property type="molecule type" value="Genomic_DNA"/>
</dbReference>
<name>A0AAP2D049_9GAMM</name>
<dbReference type="InterPro" id="IPR037401">
    <property type="entry name" value="SnoaL-like"/>
</dbReference>
<dbReference type="Gene3D" id="3.10.450.50">
    <property type="match status" value="1"/>
</dbReference>
<feature type="domain" description="SnoaL-like" evidence="1">
    <location>
        <begin position="8"/>
        <end position="115"/>
    </location>
</feature>
<accession>A0AAP2D049</accession>
<protein>
    <submittedName>
        <fullName evidence="2">Nuclear transport factor 2 family protein</fullName>
    </submittedName>
</protein>
<evidence type="ECO:0000313" key="2">
    <source>
        <dbReference type="EMBL" id="PWD70382.1"/>
    </source>
</evidence>
<gene>
    <name evidence="2" type="ORF">DF213_18360</name>
</gene>
<dbReference type="PANTHER" id="PTHR41252:SF1">
    <property type="entry name" value="BLR2505 PROTEIN"/>
    <property type="match status" value="1"/>
</dbReference>
<evidence type="ECO:0000313" key="3">
    <source>
        <dbReference type="Proteomes" id="UP000245055"/>
    </source>
</evidence>